<dbReference type="HOGENOM" id="CLU_1337379_0_0_1"/>
<evidence type="ECO:0008006" key="5">
    <source>
        <dbReference type="Google" id="ProtNLM"/>
    </source>
</evidence>
<dbReference type="PANTHER" id="PTHR15074:SF0">
    <property type="entry name" value="METHYL-CPG-BINDING DOMAIN PROTEIN 4-LIKE PROTEIN"/>
    <property type="match status" value="1"/>
</dbReference>
<dbReference type="RefSeq" id="XP_016252265.1">
    <property type="nucleotide sequence ID" value="XM_016390363.1"/>
</dbReference>
<dbReference type="SUPFAM" id="SSF48150">
    <property type="entry name" value="DNA-glycosylase"/>
    <property type="match status" value="1"/>
</dbReference>
<name>A0A0D2D8P0_9EURO</name>
<dbReference type="GO" id="GO:0003824">
    <property type="term" value="F:catalytic activity"/>
    <property type="evidence" value="ECO:0007669"/>
    <property type="project" value="InterPro"/>
</dbReference>
<keyword evidence="4" id="KW-1185">Reference proteome</keyword>
<keyword evidence="2" id="KW-0539">Nucleus</keyword>
<comment type="subcellular location">
    <subcellularLocation>
        <location evidence="1">Nucleus</location>
    </subcellularLocation>
</comment>
<dbReference type="VEuPathDB" id="FungiDB:PV07_03624"/>
<reference evidence="3 4" key="1">
    <citation type="submission" date="2015-01" db="EMBL/GenBank/DDBJ databases">
        <title>The Genome Sequence of Cladophialophora immunda CBS83496.</title>
        <authorList>
            <consortium name="The Broad Institute Genomics Platform"/>
            <person name="Cuomo C."/>
            <person name="de Hoog S."/>
            <person name="Gorbushina A."/>
            <person name="Stielow B."/>
            <person name="Teixiera M."/>
            <person name="Abouelleil A."/>
            <person name="Chapman S.B."/>
            <person name="Priest M."/>
            <person name="Young S.K."/>
            <person name="Wortman J."/>
            <person name="Nusbaum C."/>
            <person name="Birren B."/>
        </authorList>
    </citation>
    <scope>NUCLEOTIDE SEQUENCE [LARGE SCALE GENOMIC DNA]</scope>
    <source>
        <strain evidence="3 4">CBS 83496</strain>
    </source>
</reference>
<dbReference type="OrthoDB" id="10265068at2759"/>
<dbReference type="GeneID" id="27342818"/>
<evidence type="ECO:0000256" key="1">
    <source>
        <dbReference type="ARBA" id="ARBA00004123"/>
    </source>
</evidence>
<dbReference type="GO" id="GO:0003677">
    <property type="term" value="F:DNA binding"/>
    <property type="evidence" value="ECO:0007669"/>
    <property type="project" value="InterPro"/>
</dbReference>
<accession>A0A0D2D8P0</accession>
<dbReference type="STRING" id="569365.A0A0D2D8P0"/>
<dbReference type="PANTHER" id="PTHR15074">
    <property type="entry name" value="METHYL-CPG-BINDING PROTEIN"/>
    <property type="match status" value="1"/>
</dbReference>
<dbReference type="EMBL" id="KN847041">
    <property type="protein sequence ID" value="KIW32049.1"/>
    <property type="molecule type" value="Genomic_DNA"/>
</dbReference>
<sequence length="205" mass="23266">MAPIQPPSARPMPASTEQYGLIEEEYADSPFQLLIICIFLNKTRGQRAIPAARRFLSQFPDPDHLARAKFEETVLFFKSLGLPYRAGWVIDLAKGWLSQPPKAGVVHQKLYQGKVTVESEVAHLKGIGRYASDAWRIFCKDELYRQAGLPVGAPEWSNIYPEDKELRAYVDWKRTVSGMQILSKKSQQTEDLLTDLQKLSLEDSL</sequence>
<proteinExistence type="predicted"/>
<evidence type="ECO:0000256" key="2">
    <source>
        <dbReference type="ARBA" id="ARBA00023242"/>
    </source>
</evidence>
<gene>
    <name evidence="3" type="ORF">PV07_03624</name>
</gene>
<dbReference type="InterPro" id="IPR011257">
    <property type="entry name" value="DNA_glycosylase"/>
</dbReference>
<dbReference type="AlphaFoldDB" id="A0A0D2D8P0"/>
<evidence type="ECO:0000313" key="4">
    <source>
        <dbReference type="Proteomes" id="UP000054466"/>
    </source>
</evidence>
<dbReference type="GO" id="GO:0006281">
    <property type="term" value="P:DNA repair"/>
    <property type="evidence" value="ECO:0007669"/>
    <property type="project" value="InterPro"/>
</dbReference>
<evidence type="ECO:0000313" key="3">
    <source>
        <dbReference type="EMBL" id="KIW32049.1"/>
    </source>
</evidence>
<organism evidence="3 4">
    <name type="scientific">Cladophialophora immunda</name>
    <dbReference type="NCBI Taxonomy" id="569365"/>
    <lineage>
        <taxon>Eukaryota</taxon>
        <taxon>Fungi</taxon>
        <taxon>Dikarya</taxon>
        <taxon>Ascomycota</taxon>
        <taxon>Pezizomycotina</taxon>
        <taxon>Eurotiomycetes</taxon>
        <taxon>Chaetothyriomycetidae</taxon>
        <taxon>Chaetothyriales</taxon>
        <taxon>Herpotrichiellaceae</taxon>
        <taxon>Cladophialophora</taxon>
    </lineage>
</organism>
<dbReference type="InterPro" id="IPR045138">
    <property type="entry name" value="MeCP2/MBD4"/>
</dbReference>
<dbReference type="GO" id="GO:0005634">
    <property type="term" value="C:nucleus"/>
    <property type="evidence" value="ECO:0007669"/>
    <property type="project" value="UniProtKB-SubCell"/>
</dbReference>
<protein>
    <recommendedName>
        <fullName evidence="5">HhH-GPD domain-containing protein</fullName>
    </recommendedName>
</protein>
<dbReference type="Proteomes" id="UP000054466">
    <property type="component" value="Unassembled WGS sequence"/>
</dbReference>
<dbReference type="Gene3D" id="1.10.340.30">
    <property type="entry name" value="Hypothetical protein, domain 2"/>
    <property type="match status" value="1"/>
</dbReference>